<keyword evidence="8" id="KW-0143">Chaperone</keyword>
<dbReference type="PANTHER" id="PTHR47529">
    <property type="entry name" value="PEPTIDYL-PROLYL CIS-TRANS ISOMERASE D"/>
    <property type="match status" value="1"/>
</dbReference>
<dbReference type="Pfam" id="PF13624">
    <property type="entry name" value="SurA_N_3"/>
    <property type="match status" value="1"/>
</dbReference>
<dbReference type="Proteomes" id="UP000824107">
    <property type="component" value="Unassembled WGS sequence"/>
</dbReference>
<dbReference type="SUPFAM" id="SSF109998">
    <property type="entry name" value="Triger factor/SurA peptide-binding domain-like"/>
    <property type="match status" value="1"/>
</dbReference>
<reference evidence="16" key="2">
    <citation type="journal article" date="2021" name="PeerJ">
        <title>Extensive microbial diversity within the chicken gut microbiome revealed by metagenomics and culture.</title>
        <authorList>
            <person name="Gilroy R."/>
            <person name="Ravi A."/>
            <person name="Getino M."/>
            <person name="Pursley I."/>
            <person name="Horton D.L."/>
            <person name="Alikhan N.F."/>
            <person name="Baker D."/>
            <person name="Gharbi K."/>
            <person name="Hall N."/>
            <person name="Watson M."/>
            <person name="Adriaenssens E.M."/>
            <person name="Foster-Nyarko E."/>
            <person name="Jarju S."/>
            <person name="Secka A."/>
            <person name="Antonio M."/>
            <person name="Oren A."/>
            <person name="Chaudhuri R.R."/>
            <person name="La Ragione R."/>
            <person name="Hildebrand F."/>
            <person name="Pallen M.J."/>
        </authorList>
    </citation>
    <scope>NUCLEOTIDE SEQUENCE</scope>
    <source>
        <strain evidence="16">ChiW3-316</strain>
    </source>
</reference>
<evidence type="ECO:0000256" key="10">
    <source>
        <dbReference type="ARBA" id="ARBA00031484"/>
    </source>
</evidence>
<name>A0A9D1M4D4_9PROT</name>
<organism evidence="16 17">
    <name type="scientific">Candidatus Scatocola faecipullorum</name>
    <dbReference type="NCBI Taxonomy" id="2840917"/>
    <lineage>
        <taxon>Bacteria</taxon>
        <taxon>Pseudomonadati</taxon>
        <taxon>Pseudomonadota</taxon>
        <taxon>Alphaproteobacteria</taxon>
        <taxon>Rhodospirillales</taxon>
        <taxon>Rhodospirillaceae</taxon>
        <taxon>Rhodospirillaceae incertae sedis</taxon>
        <taxon>Candidatus Scatocola</taxon>
    </lineage>
</organism>
<feature type="non-terminal residue" evidence="16">
    <location>
        <position position="1"/>
    </location>
</feature>
<evidence type="ECO:0000313" key="16">
    <source>
        <dbReference type="EMBL" id="HIU53683.1"/>
    </source>
</evidence>
<evidence type="ECO:0000256" key="8">
    <source>
        <dbReference type="ARBA" id="ARBA00023186"/>
    </source>
</evidence>
<comment type="caution">
    <text evidence="16">The sequence shown here is derived from an EMBL/GenBank/DDBJ whole genome shotgun (WGS) entry which is preliminary data.</text>
</comment>
<dbReference type="InterPro" id="IPR046357">
    <property type="entry name" value="PPIase_dom_sf"/>
</dbReference>
<keyword evidence="4" id="KW-0997">Cell inner membrane</keyword>
<evidence type="ECO:0000256" key="7">
    <source>
        <dbReference type="ARBA" id="ARBA00023136"/>
    </source>
</evidence>
<evidence type="ECO:0000256" key="6">
    <source>
        <dbReference type="ARBA" id="ARBA00022989"/>
    </source>
</evidence>
<feature type="domain" description="PpiC" evidence="15">
    <location>
        <begin position="367"/>
        <end position="470"/>
    </location>
</feature>
<dbReference type="PANTHER" id="PTHR47529:SF1">
    <property type="entry name" value="PERIPLASMIC CHAPERONE PPID"/>
    <property type="match status" value="1"/>
</dbReference>
<dbReference type="SUPFAM" id="SSF54534">
    <property type="entry name" value="FKBP-like"/>
    <property type="match status" value="2"/>
</dbReference>
<dbReference type="Gene3D" id="1.10.4030.10">
    <property type="entry name" value="Porin chaperone SurA, peptide-binding domain"/>
    <property type="match status" value="1"/>
</dbReference>
<evidence type="ECO:0000256" key="11">
    <source>
        <dbReference type="ARBA" id="ARBA00038408"/>
    </source>
</evidence>
<protein>
    <recommendedName>
        <fullName evidence="2">Parvulin-like PPIase</fullName>
    </recommendedName>
    <alternativeName>
        <fullName evidence="9">Peptidyl-prolyl cis-trans isomerase plp</fullName>
    </alternativeName>
    <alternativeName>
        <fullName evidence="12">Periplasmic chaperone PpiD</fullName>
    </alternativeName>
    <alternativeName>
        <fullName evidence="13">Periplasmic folding chaperone</fullName>
    </alternativeName>
    <alternativeName>
        <fullName evidence="10">Rotamase plp</fullName>
    </alternativeName>
</protein>
<feature type="domain" description="PpiC" evidence="15">
    <location>
        <begin position="269"/>
        <end position="356"/>
    </location>
</feature>
<reference evidence="16" key="1">
    <citation type="submission" date="2020-10" db="EMBL/GenBank/DDBJ databases">
        <authorList>
            <person name="Gilroy R."/>
        </authorList>
    </citation>
    <scope>NUCLEOTIDE SEQUENCE</scope>
    <source>
        <strain evidence="16">ChiW3-316</strain>
    </source>
</reference>
<comment type="subcellular location">
    <subcellularLocation>
        <location evidence="1">Cell inner membrane</location>
        <topology evidence="1">Single-pass type II membrane protein</topology>
        <orientation evidence="1">Periplasmic side</orientation>
    </subcellularLocation>
</comment>
<dbReference type="GO" id="GO:0003755">
    <property type="term" value="F:peptidyl-prolyl cis-trans isomerase activity"/>
    <property type="evidence" value="ECO:0007669"/>
    <property type="project" value="UniProtKB-KW"/>
</dbReference>
<gene>
    <name evidence="16" type="ORF">IAD20_06340</name>
</gene>
<evidence type="ECO:0000256" key="9">
    <source>
        <dbReference type="ARBA" id="ARBA00030642"/>
    </source>
</evidence>
<evidence type="ECO:0000256" key="13">
    <source>
        <dbReference type="ARBA" id="ARBA00042775"/>
    </source>
</evidence>
<dbReference type="PROSITE" id="PS50198">
    <property type="entry name" value="PPIC_PPIASE_2"/>
    <property type="match status" value="2"/>
</dbReference>
<evidence type="ECO:0000256" key="4">
    <source>
        <dbReference type="ARBA" id="ARBA00022519"/>
    </source>
</evidence>
<keyword evidence="6" id="KW-1133">Transmembrane helix</keyword>
<dbReference type="EMBL" id="DVNC01000040">
    <property type="protein sequence ID" value="HIU53683.1"/>
    <property type="molecule type" value="Genomic_DNA"/>
</dbReference>
<evidence type="ECO:0000313" key="17">
    <source>
        <dbReference type="Proteomes" id="UP000824107"/>
    </source>
</evidence>
<keyword evidence="7" id="KW-0472">Membrane</keyword>
<evidence type="ECO:0000256" key="3">
    <source>
        <dbReference type="ARBA" id="ARBA00022475"/>
    </source>
</evidence>
<dbReference type="Gene3D" id="3.10.50.40">
    <property type="match status" value="2"/>
</dbReference>
<sequence length="626" mass="70173">AMMNKFRKMQETWLSKFILILTAVSFMSLFGVSGYIGSAGKNRPVIKVDNYEVLQSDISQRLEQQMQMARGLFGDNLDINDNIRNAMLQGIVQKALTDTIIRRTADELDISISDNLIRKIIYSQAEFLDADGKFDIQKLRRVLAASGWTEKRYIDSLKLDVIKQHLIQNPADNINVPNILAEYLAKAENQKKIFKYVKIDPEKMTIDRKISQDEVEQFYEDFSSEFVAPEERDVSFIVLSTDDIAAKINLSDEDIEAYYNENLNQFETPETRSVLQMVFDSQEEADKANAALKEGKDFYAVAKELAKQDREATNLGFVSQDMLIADMSEAVFKAKKGAVVGPVKSEMGWHIMKVSDIKAGSKMDKKQARTKIVSILKKDRAYDEAYEISAQIEDKIGAGAGLSDIAKEMNVKIYDVQGLTEDGKARKEPAAYAALLKSNDFVDTAFSYNVDEVSQVVETDEGFMVLKVNKIVDAHPKSVDEVRGEIEALWEVNERGAIAQEIVNDVMHDLETGDSIESVAARNNLQLHRTAALTRNKNFEAIAPAVMLELFQEPSGSPKLINNDGIQIIAVGVDVVPAEKPSSEEIAAVARRTKMDLSSDYARQLIEDFGSDYDVRVKYRLLGLAD</sequence>
<evidence type="ECO:0000259" key="15">
    <source>
        <dbReference type="PROSITE" id="PS50198"/>
    </source>
</evidence>
<dbReference type="GO" id="GO:0005886">
    <property type="term" value="C:plasma membrane"/>
    <property type="evidence" value="ECO:0007669"/>
    <property type="project" value="UniProtKB-SubCell"/>
</dbReference>
<comment type="similarity">
    <text evidence="11">Belongs to the PpiD chaperone family.</text>
</comment>
<evidence type="ECO:0000256" key="14">
    <source>
        <dbReference type="PROSITE-ProRule" id="PRU00278"/>
    </source>
</evidence>
<keyword evidence="14" id="KW-0697">Rotamase</keyword>
<proteinExistence type="inferred from homology"/>
<accession>A0A9D1M4D4</accession>
<evidence type="ECO:0000256" key="2">
    <source>
        <dbReference type="ARBA" id="ARBA00018370"/>
    </source>
</evidence>
<evidence type="ECO:0000256" key="5">
    <source>
        <dbReference type="ARBA" id="ARBA00022692"/>
    </source>
</evidence>
<keyword evidence="14 16" id="KW-0413">Isomerase</keyword>
<dbReference type="Pfam" id="PF13145">
    <property type="entry name" value="Rotamase_2"/>
    <property type="match status" value="1"/>
</dbReference>
<dbReference type="InterPro" id="IPR027304">
    <property type="entry name" value="Trigger_fact/SurA_dom_sf"/>
</dbReference>
<evidence type="ECO:0000256" key="1">
    <source>
        <dbReference type="ARBA" id="ARBA00004382"/>
    </source>
</evidence>
<evidence type="ECO:0000256" key="12">
    <source>
        <dbReference type="ARBA" id="ARBA00040743"/>
    </source>
</evidence>
<dbReference type="InterPro" id="IPR000297">
    <property type="entry name" value="PPIase_PpiC"/>
</dbReference>
<dbReference type="AlphaFoldDB" id="A0A9D1M4D4"/>
<dbReference type="InterPro" id="IPR052029">
    <property type="entry name" value="PpiD_chaperone"/>
</dbReference>
<keyword evidence="3" id="KW-1003">Cell membrane</keyword>
<keyword evidence="5" id="KW-0812">Transmembrane</keyword>